<accession>A0AAV7R567</accession>
<dbReference type="AlphaFoldDB" id="A0AAV7R567"/>
<evidence type="ECO:0000256" key="1">
    <source>
        <dbReference type="SAM" id="MobiDB-lite"/>
    </source>
</evidence>
<comment type="caution">
    <text evidence="2">The sequence shown here is derived from an EMBL/GenBank/DDBJ whole genome shotgun (WGS) entry which is preliminary data.</text>
</comment>
<dbReference type="Proteomes" id="UP001066276">
    <property type="component" value="Chromosome 6"/>
</dbReference>
<keyword evidence="3" id="KW-1185">Reference proteome</keyword>
<dbReference type="EMBL" id="JANPWB010000010">
    <property type="protein sequence ID" value="KAJ1146359.1"/>
    <property type="molecule type" value="Genomic_DNA"/>
</dbReference>
<evidence type="ECO:0000313" key="2">
    <source>
        <dbReference type="EMBL" id="KAJ1146359.1"/>
    </source>
</evidence>
<organism evidence="2 3">
    <name type="scientific">Pleurodeles waltl</name>
    <name type="common">Iberian ribbed newt</name>
    <dbReference type="NCBI Taxonomy" id="8319"/>
    <lineage>
        <taxon>Eukaryota</taxon>
        <taxon>Metazoa</taxon>
        <taxon>Chordata</taxon>
        <taxon>Craniata</taxon>
        <taxon>Vertebrata</taxon>
        <taxon>Euteleostomi</taxon>
        <taxon>Amphibia</taxon>
        <taxon>Batrachia</taxon>
        <taxon>Caudata</taxon>
        <taxon>Salamandroidea</taxon>
        <taxon>Salamandridae</taxon>
        <taxon>Pleurodelinae</taxon>
        <taxon>Pleurodeles</taxon>
    </lineage>
</organism>
<name>A0AAV7R567_PLEWA</name>
<feature type="region of interest" description="Disordered" evidence="1">
    <location>
        <begin position="1"/>
        <end position="45"/>
    </location>
</feature>
<proteinExistence type="predicted"/>
<evidence type="ECO:0000313" key="3">
    <source>
        <dbReference type="Proteomes" id="UP001066276"/>
    </source>
</evidence>
<feature type="compositionally biased region" description="Basic residues" evidence="1">
    <location>
        <begin position="1"/>
        <end position="10"/>
    </location>
</feature>
<protein>
    <submittedName>
        <fullName evidence="2">Uncharacterized protein</fullName>
    </submittedName>
</protein>
<reference evidence="2" key="1">
    <citation type="journal article" date="2022" name="bioRxiv">
        <title>Sequencing and chromosome-scale assembly of the giantPleurodeles waltlgenome.</title>
        <authorList>
            <person name="Brown T."/>
            <person name="Elewa A."/>
            <person name="Iarovenko S."/>
            <person name="Subramanian E."/>
            <person name="Araus A.J."/>
            <person name="Petzold A."/>
            <person name="Susuki M."/>
            <person name="Suzuki K.-i.T."/>
            <person name="Hayashi T."/>
            <person name="Toyoda A."/>
            <person name="Oliveira C."/>
            <person name="Osipova E."/>
            <person name="Leigh N.D."/>
            <person name="Simon A."/>
            <person name="Yun M.H."/>
        </authorList>
    </citation>
    <scope>NUCLEOTIDE SEQUENCE</scope>
    <source>
        <strain evidence="2">20211129_DDA</strain>
        <tissue evidence="2">Liver</tissue>
    </source>
</reference>
<sequence length="71" mass="8095">MMGHCRRWKRRDPSPPGRSPQQMRSEGSRRQCGAKSEDDVPLGTVTTPWVPTFCMGRMRPNVEPVSQIVEL</sequence>
<gene>
    <name evidence="2" type="ORF">NDU88_012636</name>
</gene>